<dbReference type="PANTHER" id="PTHR13832">
    <property type="entry name" value="PROTEIN PHOSPHATASE 2C"/>
    <property type="match status" value="1"/>
</dbReference>
<dbReference type="OrthoDB" id="420076at2759"/>
<organism evidence="3 4">
    <name type="scientific">Besnoitia besnoiti</name>
    <name type="common">Apicomplexan protozoan</name>
    <dbReference type="NCBI Taxonomy" id="94643"/>
    <lineage>
        <taxon>Eukaryota</taxon>
        <taxon>Sar</taxon>
        <taxon>Alveolata</taxon>
        <taxon>Apicomplexa</taxon>
        <taxon>Conoidasida</taxon>
        <taxon>Coccidia</taxon>
        <taxon>Eucoccidiorida</taxon>
        <taxon>Eimeriorina</taxon>
        <taxon>Sarcocystidae</taxon>
        <taxon>Besnoitia</taxon>
    </lineage>
</organism>
<evidence type="ECO:0000256" key="1">
    <source>
        <dbReference type="SAM" id="MobiDB-lite"/>
    </source>
</evidence>
<sequence length="711" mass="76040">MHRTLAAVHAGLFPATLGGDAPPLDSGEQARTRPRRPFNLRLTASHSSFFAPFSRTASPSLSAPTSAPFSSLRRRPPEAPRASAPPSSSSHSFSGASRLAASRPRSPSLSAGGDSPDAPWHLRQFNRRAALASPSGGWRASFNVFPATKSRYAFADFSADGVTLCDGIGGPRASSFVSQNFFSLLEETRRTSGDCLSCSPSSSAATSCCSPAPSSHAPSPCSCTSSSSPLASPTSTCSCFAEGNAAAGREGGRMAAASGEASDEGKSRSVVRDFSTLNVHVREKHHASLIRELDRHFYALEDAFASHSRGDARLAREGSSVCSAFLGSPLGLLVCTLGDVGAVLVVREGETARRNAQRREQERCAPVEPAAEAKDKPRAGAPAGALKKEIRIRQWTPTRGFISAEEGDEERLRKARETKRASEDKQPTLPASPTSPSSSSSPSATSFSSSLSSSSSRKDDFCLPLVAWRLADPHNTENGLVDEHFLLKGFTQATRAIGALHLKNHAVNAQLPSELRAKHVARRDAPYLSSRPDYTLQPFHADVGGVILGSSGFWQLLSPEEAAALLDIFLTCQHAAAAQGKEATHVSSADGQAEDDAATFLLRAALTELFCRHKRSLRSSNLTQRAMEAAGLPHWDSTRDLVLERQAILGDRAAQLEMIKQLEVLHRQRPDDHRRDFLRARRRGLINSDVAVCVVLRDSAYPPAAGEAGEN</sequence>
<accession>A0A2A9M5F4</accession>
<feature type="domain" description="PPM-type phosphatase" evidence="2">
    <location>
        <begin position="128"/>
        <end position="697"/>
    </location>
</feature>
<dbReference type="SMART" id="SM00332">
    <property type="entry name" value="PP2Cc"/>
    <property type="match status" value="1"/>
</dbReference>
<dbReference type="GO" id="GO:0004722">
    <property type="term" value="F:protein serine/threonine phosphatase activity"/>
    <property type="evidence" value="ECO:0007669"/>
    <property type="project" value="InterPro"/>
</dbReference>
<dbReference type="InterPro" id="IPR015655">
    <property type="entry name" value="PP2C"/>
</dbReference>
<feature type="compositionally biased region" description="Basic and acidic residues" evidence="1">
    <location>
        <begin position="351"/>
        <end position="378"/>
    </location>
</feature>
<evidence type="ECO:0000313" key="3">
    <source>
        <dbReference type="EMBL" id="PFH31126.1"/>
    </source>
</evidence>
<feature type="compositionally biased region" description="Low complexity" evidence="1">
    <location>
        <begin position="80"/>
        <end position="113"/>
    </location>
</feature>
<dbReference type="RefSeq" id="XP_029215135.1">
    <property type="nucleotide sequence ID" value="XM_029361668.1"/>
</dbReference>
<dbReference type="AlphaFoldDB" id="A0A2A9M5F4"/>
<reference evidence="3 4" key="1">
    <citation type="submission" date="2017-09" db="EMBL/GenBank/DDBJ databases">
        <title>Genome sequencing of Besnoitia besnoiti strain Bb-Ger1.</title>
        <authorList>
            <person name="Schares G."/>
            <person name="Venepally P."/>
            <person name="Lorenzi H.A."/>
        </authorList>
    </citation>
    <scope>NUCLEOTIDE SEQUENCE [LARGE SCALE GENOMIC DNA]</scope>
    <source>
        <strain evidence="3 4">Bb-Ger1</strain>
    </source>
</reference>
<dbReference type="Pfam" id="PF00481">
    <property type="entry name" value="PP2C"/>
    <property type="match status" value="1"/>
</dbReference>
<dbReference type="KEGG" id="bbes:BESB_030000"/>
<feature type="region of interest" description="Disordered" evidence="1">
    <location>
        <begin position="57"/>
        <end position="120"/>
    </location>
</feature>
<gene>
    <name evidence="3" type="ORF">BESB_030000</name>
</gene>
<dbReference type="GeneID" id="40308052"/>
<feature type="region of interest" description="Disordered" evidence="1">
    <location>
        <begin position="351"/>
        <end position="458"/>
    </location>
</feature>
<keyword evidence="4" id="KW-1185">Reference proteome</keyword>
<feature type="compositionally biased region" description="Low complexity" evidence="1">
    <location>
        <begin position="427"/>
        <end position="455"/>
    </location>
</feature>
<dbReference type="EMBL" id="NWUJ01000016">
    <property type="protein sequence ID" value="PFH31126.1"/>
    <property type="molecule type" value="Genomic_DNA"/>
</dbReference>
<dbReference type="InterPro" id="IPR001932">
    <property type="entry name" value="PPM-type_phosphatase-like_dom"/>
</dbReference>
<dbReference type="STRING" id="94643.A0A2A9M5F4"/>
<dbReference type="PROSITE" id="PS51746">
    <property type="entry name" value="PPM_2"/>
    <property type="match status" value="1"/>
</dbReference>
<feature type="compositionally biased region" description="Low complexity" evidence="1">
    <location>
        <begin position="57"/>
        <end position="71"/>
    </location>
</feature>
<evidence type="ECO:0000259" key="2">
    <source>
        <dbReference type="PROSITE" id="PS51746"/>
    </source>
</evidence>
<protein>
    <submittedName>
        <fullName evidence="3">Protein phosphatase 2C domain-containing protein</fullName>
    </submittedName>
</protein>
<dbReference type="PANTHER" id="PTHR13832:SF668">
    <property type="entry name" value="PROTEIN PHOSPHATASE 2C 39-RELATED"/>
    <property type="match status" value="1"/>
</dbReference>
<name>A0A2A9M5F4_BESBE</name>
<comment type="caution">
    <text evidence="3">The sequence shown here is derived from an EMBL/GenBank/DDBJ whole genome shotgun (WGS) entry which is preliminary data.</text>
</comment>
<dbReference type="SUPFAM" id="SSF81606">
    <property type="entry name" value="PP2C-like"/>
    <property type="match status" value="1"/>
</dbReference>
<dbReference type="Proteomes" id="UP000224006">
    <property type="component" value="Chromosome XIII"/>
</dbReference>
<dbReference type="Gene3D" id="3.60.40.10">
    <property type="entry name" value="PPM-type phosphatase domain"/>
    <property type="match status" value="1"/>
</dbReference>
<feature type="region of interest" description="Disordered" evidence="1">
    <location>
        <begin position="14"/>
        <end position="37"/>
    </location>
</feature>
<proteinExistence type="predicted"/>
<evidence type="ECO:0000313" key="4">
    <source>
        <dbReference type="Proteomes" id="UP000224006"/>
    </source>
</evidence>
<dbReference type="InterPro" id="IPR036457">
    <property type="entry name" value="PPM-type-like_dom_sf"/>
</dbReference>
<dbReference type="VEuPathDB" id="ToxoDB:BESB_030000"/>